<feature type="signal peptide" evidence="1">
    <location>
        <begin position="1"/>
        <end position="30"/>
    </location>
</feature>
<dbReference type="InterPro" id="IPR002477">
    <property type="entry name" value="Peptidoglycan-bd-like"/>
</dbReference>
<evidence type="ECO:0000313" key="3">
    <source>
        <dbReference type="EMBL" id="MDA2809195.1"/>
    </source>
</evidence>
<keyword evidence="4" id="KW-1185">Reference proteome</keyword>
<comment type="caution">
    <text evidence="3">The sequence shown here is derived from an EMBL/GenBank/DDBJ whole genome shotgun (WGS) entry which is preliminary data.</text>
</comment>
<dbReference type="Proteomes" id="UP001527866">
    <property type="component" value="Unassembled WGS sequence"/>
</dbReference>
<feature type="domain" description="Peptidoglycan binding-like" evidence="2">
    <location>
        <begin position="57"/>
        <end position="112"/>
    </location>
</feature>
<protein>
    <submittedName>
        <fullName evidence="3">Peptidoglycan-binding protein</fullName>
    </submittedName>
</protein>
<dbReference type="Gene3D" id="1.10.101.10">
    <property type="entry name" value="PGBD-like superfamily/PGBD"/>
    <property type="match status" value="2"/>
</dbReference>
<evidence type="ECO:0000259" key="2">
    <source>
        <dbReference type="Pfam" id="PF01471"/>
    </source>
</evidence>
<dbReference type="EMBL" id="JAQFWQ010000002">
    <property type="protein sequence ID" value="MDA2809195.1"/>
    <property type="molecule type" value="Genomic_DNA"/>
</dbReference>
<keyword evidence="1" id="KW-0732">Signal</keyword>
<organism evidence="3 4">
    <name type="scientific">Nocardiopsis endophytica</name>
    <dbReference type="NCBI Taxonomy" id="3018445"/>
    <lineage>
        <taxon>Bacteria</taxon>
        <taxon>Bacillati</taxon>
        <taxon>Actinomycetota</taxon>
        <taxon>Actinomycetes</taxon>
        <taxon>Streptosporangiales</taxon>
        <taxon>Nocardiopsidaceae</taxon>
        <taxon>Nocardiopsis</taxon>
    </lineage>
</organism>
<dbReference type="Pfam" id="PF01471">
    <property type="entry name" value="PG_binding_1"/>
    <property type="match status" value="2"/>
</dbReference>
<evidence type="ECO:0000256" key="1">
    <source>
        <dbReference type="SAM" id="SignalP"/>
    </source>
</evidence>
<dbReference type="RefSeq" id="WP_270683110.1">
    <property type="nucleotide sequence ID" value="NZ_JAQFWQ010000002.1"/>
</dbReference>
<evidence type="ECO:0000313" key="4">
    <source>
        <dbReference type="Proteomes" id="UP001527866"/>
    </source>
</evidence>
<accession>A0ABT4TY62</accession>
<feature type="chain" id="PRO_5047491257" evidence="1">
    <location>
        <begin position="31"/>
        <end position="187"/>
    </location>
</feature>
<proteinExistence type="predicted"/>
<feature type="domain" description="Peptidoglycan binding-like" evidence="2">
    <location>
        <begin position="128"/>
        <end position="182"/>
    </location>
</feature>
<name>A0ABT4TY62_9ACTN</name>
<dbReference type="InterPro" id="IPR036365">
    <property type="entry name" value="PGBD-like_sf"/>
</dbReference>
<dbReference type="SUPFAM" id="SSF47090">
    <property type="entry name" value="PGBD-like"/>
    <property type="match status" value="2"/>
</dbReference>
<reference evidence="3 4" key="1">
    <citation type="submission" date="2023-01" db="EMBL/GenBank/DDBJ databases">
        <title>Draft genome sequence of Nocardiopsis sp. RSe5-2 isolated from halophytes.</title>
        <authorList>
            <person name="Duangmal K."/>
            <person name="Chantavorakit T."/>
        </authorList>
    </citation>
    <scope>NUCLEOTIDE SEQUENCE [LARGE SCALE GENOMIC DNA]</scope>
    <source>
        <strain evidence="3 4">RSe5-2</strain>
    </source>
</reference>
<sequence length="187" mass="19525">MPPTLRSAAVATAAAAALLSPLAAAPAALADGPNTPPEVRSEIQALPWPALARGDSGAVVQAANELLQSYGYLPEQGLGNIFFDEYMEEAVRAYQDDRDIPVDGRIGDETWSHIRMDFGVVGPGNGDRDKVTAVQALLDHNGHSVIADGIYGASTEKAVIAFQEENSIDADGIVGPITFRALVTGGV</sequence>
<dbReference type="InterPro" id="IPR036366">
    <property type="entry name" value="PGBDSf"/>
</dbReference>
<gene>
    <name evidence="3" type="ORF">O4J56_00975</name>
</gene>